<evidence type="ECO:0000313" key="2">
    <source>
        <dbReference type="EMBL" id="MBO3734790.1"/>
    </source>
</evidence>
<name>A0ABS3U7P7_9ACTN</name>
<feature type="transmembrane region" description="Helical" evidence="1">
    <location>
        <begin position="6"/>
        <end position="27"/>
    </location>
</feature>
<comment type="caution">
    <text evidence="2">The sequence shown here is derived from an EMBL/GenBank/DDBJ whole genome shotgun (WGS) entry which is preliminary data.</text>
</comment>
<keyword evidence="3" id="KW-1185">Reference proteome</keyword>
<keyword evidence="1" id="KW-1133">Transmembrane helix</keyword>
<keyword evidence="1" id="KW-0472">Membrane</keyword>
<protein>
    <recommendedName>
        <fullName evidence="4">Envelope stress response membrane protein PspB</fullName>
    </recommendedName>
</protein>
<dbReference type="Proteomes" id="UP000681341">
    <property type="component" value="Unassembled WGS sequence"/>
</dbReference>
<accession>A0ABS3U7P7</accession>
<dbReference type="EMBL" id="JAGFNP010000011">
    <property type="protein sequence ID" value="MBO3734790.1"/>
    <property type="molecule type" value="Genomic_DNA"/>
</dbReference>
<evidence type="ECO:0000256" key="1">
    <source>
        <dbReference type="SAM" id="Phobius"/>
    </source>
</evidence>
<organism evidence="2 3">
    <name type="scientific">Glycomyces niveus</name>
    <dbReference type="NCBI Taxonomy" id="2820287"/>
    <lineage>
        <taxon>Bacteria</taxon>
        <taxon>Bacillati</taxon>
        <taxon>Actinomycetota</taxon>
        <taxon>Actinomycetes</taxon>
        <taxon>Glycomycetales</taxon>
        <taxon>Glycomycetaceae</taxon>
        <taxon>Glycomyces</taxon>
    </lineage>
</organism>
<keyword evidence="1" id="KW-0812">Transmembrane</keyword>
<gene>
    <name evidence="2" type="ORF">J5V16_18340</name>
</gene>
<proteinExistence type="predicted"/>
<dbReference type="RefSeq" id="WP_208498167.1">
    <property type="nucleotide sequence ID" value="NZ_JAGFNP010000011.1"/>
</dbReference>
<evidence type="ECO:0000313" key="3">
    <source>
        <dbReference type="Proteomes" id="UP000681341"/>
    </source>
</evidence>
<evidence type="ECO:0008006" key="4">
    <source>
        <dbReference type="Google" id="ProtNLM"/>
    </source>
</evidence>
<sequence>MIPSELFPIAASVFIATPIALVFRYWFTHRSTIAIERAKTERMRQALMNSTPAERGAILRALAALETSPADRPNDE</sequence>
<reference evidence="2 3" key="1">
    <citation type="submission" date="2021-03" db="EMBL/GenBank/DDBJ databases">
        <title>Glycomyces sp. nov., a novel actinomycete isolated from soil.</title>
        <authorList>
            <person name="Yang X."/>
            <person name="Xu X."/>
        </authorList>
    </citation>
    <scope>NUCLEOTIDE SEQUENCE [LARGE SCALE GENOMIC DNA]</scope>
    <source>
        <strain evidence="2 3">NEAU-S30</strain>
    </source>
</reference>